<dbReference type="Proteomes" id="UP000007306">
    <property type="component" value="Unassembled WGS sequence"/>
</dbReference>
<sequence>PYCAIALFFSVFALLNFVLHRLVVLLVLASSSFRVSSSGHVLYQSRRRLRVSVIVGTYENGIGSLPRFYFCSFHKFLSVSF</sequence>
<proteinExistence type="predicted"/>
<dbReference type="EnsemblPlants" id="ORGLA01G0397500.1">
    <property type="protein sequence ID" value="ORGLA01G0397500.1"/>
    <property type="gene ID" value="ORGLA01G0397500"/>
</dbReference>
<evidence type="ECO:0000313" key="3">
    <source>
        <dbReference type="Proteomes" id="UP000007306"/>
    </source>
</evidence>
<reference evidence="3" key="2">
    <citation type="submission" date="2018-04" db="EMBL/GenBank/DDBJ databases">
        <title>OglaRS2 (Oryza glaberrima Reference Sequence Version 2).</title>
        <authorList>
            <person name="Zhang J."/>
            <person name="Kudrna D."/>
            <person name="Lee S."/>
            <person name="Talag J."/>
            <person name="Rajasekar S."/>
            <person name="Wing R.A."/>
        </authorList>
    </citation>
    <scope>NUCLEOTIDE SEQUENCE [LARGE SCALE GENOMIC DNA]</scope>
    <source>
        <strain evidence="3">cv. IRGC 96717</strain>
    </source>
</reference>
<dbReference type="AlphaFoldDB" id="I1NVT5"/>
<reference evidence="2" key="1">
    <citation type="submission" date="2015-06" db="UniProtKB">
        <authorList>
            <consortium name="EnsemblPlants"/>
        </authorList>
    </citation>
    <scope>IDENTIFICATION</scope>
</reference>
<dbReference type="Gramene" id="ORGLA01G0397500.1">
    <property type="protein sequence ID" value="ORGLA01G0397500.1"/>
    <property type="gene ID" value="ORGLA01G0397500"/>
</dbReference>
<evidence type="ECO:0000256" key="1">
    <source>
        <dbReference type="SAM" id="Phobius"/>
    </source>
</evidence>
<keyword evidence="3" id="KW-1185">Reference proteome</keyword>
<feature type="transmembrane region" description="Helical" evidence="1">
    <location>
        <begin position="6"/>
        <end position="28"/>
    </location>
</feature>
<accession>I1NVT5</accession>
<evidence type="ECO:0000313" key="2">
    <source>
        <dbReference type="EnsemblPlants" id="ORGLA01G0397500.1"/>
    </source>
</evidence>
<protein>
    <submittedName>
        <fullName evidence="2">Uncharacterized protein</fullName>
    </submittedName>
</protein>
<keyword evidence="1" id="KW-0812">Transmembrane</keyword>
<keyword evidence="1" id="KW-1133">Transmembrane helix</keyword>
<organism evidence="2 3">
    <name type="scientific">Oryza glaberrima</name>
    <name type="common">African rice</name>
    <dbReference type="NCBI Taxonomy" id="4538"/>
    <lineage>
        <taxon>Eukaryota</taxon>
        <taxon>Viridiplantae</taxon>
        <taxon>Streptophyta</taxon>
        <taxon>Embryophyta</taxon>
        <taxon>Tracheophyta</taxon>
        <taxon>Spermatophyta</taxon>
        <taxon>Magnoliopsida</taxon>
        <taxon>Liliopsida</taxon>
        <taxon>Poales</taxon>
        <taxon>Poaceae</taxon>
        <taxon>BOP clade</taxon>
        <taxon>Oryzoideae</taxon>
        <taxon>Oryzeae</taxon>
        <taxon>Oryzinae</taxon>
        <taxon>Oryza</taxon>
    </lineage>
</organism>
<name>I1NVT5_ORYGL</name>
<keyword evidence="1" id="KW-0472">Membrane</keyword>
<dbReference type="HOGENOM" id="CLU_2597166_0_0_1"/>